<evidence type="ECO:0000256" key="2">
    <source>
        <dbReference type="ARBA" id="ARBA00022801"/>
    </source>
</evidence>
<dbReference type="PROSITE" id="PS51677">
    <property type="entry name" value="NODB"/>
    <property type="match status" value="1"/>
</dbReference>
<dbReference type="CDD" id="cd10917">
    <property type="entry name" value="CE4_NodB_like_6s_7s"/>
    <property type="match status" value="1"/>
</dbReference>
<feature type="signal peptide" evidence="3">
    <location>
        <begin position="1"/>
        <end position="25"/>
    </location>
</feature>
<accession>W7YS39</accession>
<dbReference type="PANTHER" id="PTHR10587">
    <property type="entry name" value="GLYCOSYL TRANSFERASE-RELATED"/>
    <property type="match status" value="1"/>
</dbReference>
<dbReference type="GO" id="GO:0016020">
    <property type="term" value="C:membrane"/>
    <property type="evidence" value="ECO:0007669"/>
    <property type="project" value="TreeGrafter"/>
</dbReference>
<dbReference type="GO" id="GO:0016810">
    <property type="term" value="F:hydrolase activity, acting on carbon-nitrogen (but not peptide) bonds"/>
    <property type="evidence" value="ECO:0007669"/>
    <property type="project" value="InterPro"/>
</dbReference>
<comment type="caution">
    <text evidence="5">The sequence shown here is derived from an EMBL/GenBank/DDBJ whole genome shotgun (WGS) entry which is preliminary data.</text>
</comment>
<reference evidence="5 6" key="1">
    <citation type="journal article" date="2014" name="Genome Announc.">
        <title>Draft Genome Sequence of Paenibacillus pini JCM 16418T, Isolated from the Rhizosphere of Pine Tree.</title>
        <authorList>
            <person name="Yuki M."/>
            <person name="Oshima K."/>
            <person name="Suda W."/>
            <person name="Oshida Y."/>
            <person name="Kitamura K."/>
            <person name="Iida Y."/>
            <person name="Hattori M."/>
            <person name="Ohkuma M."/>
        </authorList>
    </citation>
    <scope>NUCLEOTIDE SEQUENCE [LARGE SCALE GENOMIC DNA]</scope>
    <source>
        <strain evidence="5 6">JCM 16418</strain>
    </source>
</reference>
<feature type="domain" description="NodB homology" evidence="4">
    <location>
        <begin position="88"/>
        <end position="271"/>
    </location>
</feature>
<organism evidence="5 6">
    <name type="scientific">Paenibacillus pini JCM 16418</name>
    <dbReference type="NCBI Taxonomy" id="1236976"/>
    <lineage>
        <taxon>Bacteria</taxon>
        <taxon>Bacillati</taxon>
        <taxon>Bacillota</taxon>
        <taxon>Bacilli</taxon>
        <taxon>Bacillales</taxon>
        <taxon>Paenibacillaceae</taxon>
        <taxon>Paenibacillus</taxon>
    </lineage>
</organism>
<dbReference type="RefSeq" id="WP_052020095.1">
    <property type="nucleotide sequence ID" value="NZ_BAVZ01000003.1"/>
</dbReference>
<dbReference type="GO" id="GO:0046872">
    <property type="term" value="F:metal ion binding"/>
    <property type="evidence" value="ECO:0007669"/>
    <property type="project" value="UniProtKB-KW"/>
</dbReference>
<dbReference type="SUPFAM" id="SSF88713">
    <property type="entry name" value="Glycoside hydrolase/deacetylase"/>
    <property type="match status" value="1"/>
</dbReference>
<keyword evidence="3" id="KW-0732">Signal</keyword>
<dbReference type="Pfam" id="PF01522">
    <property type="entry name" value="Polysacc_deac_1"/>
    <property type="match status" value="1"/>
</dbReference>
<dbReference type="EMBL" id="BAVZ01000003">
    <property type="protein sequence ID" value="GAF07491.1"/>
    <property type="molecule type" value="Genomic_DNA"/>
</dbReference>
<dbReference type="InterPro" id="IPR011330">
    <property type="entry name" value="Glyco_hydro/deAcase_b/a-brl"/>
</dbReference>
<dbReference type="InterPro" id="IPR050248">
    <property type="entry name" value="Polysacc_deacetylase_ArnD"/>
</dbReference>
<protein>
    <submittedName>
        <fullName evidence="5">Peptidoglycan N-acetylglucosamine deacetylase</fullName>
    </submittedName>
</protein>
<evidence type="ECO:0000256" key="1">
    <source>
        <dbReference type="ARBA" id="ARBA00022723"/>
    </source>
</evidence>
<name>W7YS39_9BACL</name>
<keyword evidence="6" id="KW-1185">Reference proteome</keyword>
<proteinExistence type="predicted"/>
<evidence type="ECO:0000313" key="5">
    <source>
        <dbReference type="EMBL" id="GAF07491.1"/>
    </source>
</evidence>
<evidence type="ECO:0000313" key="6">
    <source>
        <dbReference type="Proteomes" id="UP000019364"/>
    </source>
</evidence>
<keyword evidence="1" id="KW-0479">Metal-binding</keyword>
<dbReference type="Proteomes" id="UP000019364">
    <property type="component" value="Unassembled WGS sequence"/>
</dbReference>
<feature type="chain" id="PRO_5039008740" evidence="3">
    <location>
        <begin position="26"/>
        <end position="283"/>
    </location>
</feature>
<dbReference type="PANTHER" id="PTHR10587:SF133">
    <property type="entry name" value="CHITIN DEACETYLASE 1-RELATED"/>
    <property type="match status" value="1"/>
</dbReference>
<dbReference type="STRING" id="1236976.JCM16418_1509"/>
<dbReference type="Gene3D" id="3.20.20.370">
    <property type="entry name" value="Glycoside hydrolase/deacetylase"/>
    <property type="match status" value="1"/>
</dbReference>
<sequence>MARFCWKLTLLLLAFSLFMPQVLFNRVEANHLQLVEPEIDQKFSVPVHKNDQTDQRSSKKLREKQIVSLGQLNRKYPETFIIHGPRLMQVALTFDDVPDPRFTPQILDVLANEKVKATFFVIGSRAQQHPRMVSRIAREGHIIGNHSYNHPQFHKVPLSAYQQQINRTEQIIDGIIGYKPALIRPPYGDITEPQLRWAKQTGYTVVNWNVDSLDWKGLNKEAVKKNIMNTAGQGSIILQHGGGGTGSDLSGTIAALPDIIRQLKKKGYTFVTLPEMLNIKKNK</sequence>
<dbReference type="InterPro" id="IPR002509">
    <property type="entry name" value="NODB_dom"/>
</dbReference>
<dbReference type="eggNOG" id="COG0726">
    <property type="taxonomic scope" value="Bacteria"/>
</dbReference>
<evidence type="ECO:0000259" key="4">
    <source>
        <dbReference type="PROSITE" id="PS51677"/>
    </source>
</evidence>
<dbReference type="AlphaFoldDB" id="W7YS39"/>
<gene>
    <name evidence="5" type="ORF">JCM16418_1509</name>
</gene>
<dbReference type="GO" id="GO:0005975">
    <property type="term" value="P:carbohydrate metabolic process"/>
    <property type="evidence" value="ECO:0007669"/>
    <property type="project" value="InterPro"/>
</dbReference>
<keyword evidence="2" id="KW-0378">Hydrolase</keyword>
<evidence type="ECO:0000256" key="3">
    <source>
        <dbReference type="SAM" id="SignalP"/>
    </source>
</evidence>